<accession>A0A382FS83</accession>
<dbReference type="InterPro" id="IPR011990">
    <property type="entry name" value="TPR-like_helical_dom_sf"/>
</dbReference>
<name>A0A382FS83_9ZZZZ</name>
<dbReference type="EMBL" id="UINC01051374">
    <property type="protein sequence ID" value="SVB65462.1"/>
    <property type="molecule type" value="Genomic_DNA"/>
</dbReference>
<dbReference type="AlphaFoldDB" id="A0A382FS83"/>
<sequence length="186" mass="21385">MALTKEQIKEFKEAEKEAQDSDDFREVAKNIAEAGDKEWAKKTYEKAEEKTDDPYELYYLAQCICENLGDKEWAKKTYEKVEEKAKDYSQFKSLANDICEKLGDKDWGKKLYKKALSKVSLLKLDLENGFHSVKKETTRGTRAIQALSKQVGSVGSSAWSEAYSEIFIFNEGEKYTRGSRKIKTTE</sequence>
<proteinExistence type="predicted"/>
<evidence type="ECO:0000256" key="1">
    <source>
        <dbReference type="SAM" id="MobiDB-lite"/>
    </source>
</evidence>
<evidence type="ECO:0008006" key="3">
    <source>
        <dbReference type="Google" id="ProtNLM"/>
    </source>
</evidence>
<protein>
    <recommendedName>
        <fullName evidence="3">Tetratricopeptide repeat protein</fullName>
    </recommendedName>
</protein>
<gene>
    <name evidence="2" type="ORF">METZ01_LOCUS218316</name>
</gene>
<organism evidence="2">
    <name type="scientific">marine metagenome</name>
    <dbReference type="NCBI Taxonomy" id="408172"/>
    <lineage>
        <taxon>unclassified sequences</taxon>
        <taxon>metagenomes</taxon>
        <taxon>ecological metagenomes</taxon>
    </lineage>
</organism>
<reference evidence="2" key="1">
    <citation type="submission" date="2018-05" db="EMBL/GenBank/DDBJ databases">
        <authorList>
            <person name="Lanie J.A."/>
            <person name="Ng W.-L."/>
            <person name="Kazmierczak K.M."/>
            <person name="Andrzejewski T.M."/>
            <person name="Davidsen T.M."/>
            <person name="Wayne K.J."/>
            <person name="Tettelin H."/>
            <person name="Glass J.I."/>
            <person name="Rusch D."/>
            <person name="Podicherti R."/>
            <person name="Tsui H.-C.T."/>
            <person name="Winkler M.E."/>
        </authorList>
    </citation>
    <scope>NUCLEOTIDE SEQUENCE</scope>
</reference>
<evidence type="ECO:0000313" key="2">
    <source>
        <dbReference type="EMBL" id="SVB65462.1"/>
    </source>
</evidence>
<feature type="region of interest" description="Disordered" evidence="1">
    <location>
        <begin position="1"/>
        <end position="22"/>
    </location>
</feature>
<dbReference type="Gene3D" id="1.25.40.10">
    <property type="entry name" value="Tetratricopeptide repeat domain"/>
    <property type="match status" value="1"/>
</dbReference>
<dbReference type="SUPFAM" id="SSF48452">
    <property type="entry name" value="TPR-like"/>
    <property type="match status" value="1"/>
</dbReference>